<feature type="chain" id="PRO_5002679275" description="Secreted protein" evidence="2">
    <location>
        <begin position="21"/>
        <end position="209"/>
    </location>
</feature>
<keyword evidence="2" id="KW-0732">Signal</keyword>
<organism evidence="3">
    <name type="scientific">Vitis vinifera</name>
    <name type="common">Grape</name>
    <dbReference type="NCBI Taxonomy" id="29760"/>
    <lineage>
        <taxon>Eukaryota</taxon>
        <taxon>Viridiplantae</taxon>
        <taxon>Streptophyta</taxon>
        <taxon>Embryophyta</taxon>
        <taxon>Tracheophyta</taxon>
        <taxon>Spermatophyta</taxon>
        <taxon>Magnoliopsida</taxon>
        <taxon>eudicotyledons</taxon>
        <taxon>Gunneridae</taxon>
        <taxon>Pentapetalae</taxon>
        <taxon>rosids</taxon>
        <taxon>Vitales</taxon>
        <taxon>Vitaceae</taxon>
        <taxon>Viteae</taxon>
        <taxon>Vitis</taxon>
    </lineage>
</organism>
<evidence type="ECO:0000256" key="1">
    <source>
        <dbReference type="SAM" id="MobiDB-lite"/>
    </source>
</evidence>
<evidence type="ECO:0008006" key="4">
    <source>
        <dbReference type="Google" id="ProtNLM"/>
    </source>
</evidence>
<feature type="signal peptide" evidence="2">
    <location>
        <begin position="1"/>
        <end position="20"/>
    </location>
</feature>
<dbReference type="EMBL" id="AM436113">
    <property type="protein sequence ID" value="CAN76061.1"/>
    <property type="molecule type" value="Genomic_DNA"/>
</dbReference>
<protein>
    <recommendedName>
        <fullName evidence="4">Secreted protein</fullName>
    </recommendedName>
</protein>
<proteinExistence type="predicted"/>
<feature type="region of interest" description="Disordered" evidence="1">
    <location>
        <begin position="134"/>
        <end position="183"/>
    </location>
</feature>
<dbReference type="AlphaFoldDB" id="A5AUJ5"/>
<reference evidence="3" key="1">
    <citation type="journal article" date="2007" name="PLoS ONE">
        <title>The first genome sequence of an elite grapevine cultivar (Pinot noir Vitis vinifera L.): coping with a highly heterozygous genome.</title>
        <authorList>
            <person name="Velasco R."/>
            <person name="Zharkikh A."/>
            <person name="Troggio M."/>
            <person name="Cartwright D.A."/>
            <person name="Cestaro A."/>
            <person name="Pruss D."/>
            <person name="Pindo M."/>
            <person name="FitzGerald L.M."/>
            <person name="Vezzulli S."/>
            <person name="Reid J."/>
            <person name="Malacarne G."/>
            <person name="Iliev D."/>
            <person name="Coppola G."/>
            <person name="Wardell B."/>
            <person name="Micheletti D."/>
            <person name="Macalma T."/>
            <person name="Facci M."/>
            <person name="Mitchell J.T."/>
            <person name="Perazzolli M."/>
            <person name="Eldredge G."/>
            <person name="Gatto P."/>
            <person name="Oyzerski R."/>
            <person name="Moretto M."/>
            <person name="Gutin N."/>
            <person name="Stefanini M."/>
            <person name="Chen Y."/>
            <person name="Segala C."/>
            <person name="Davenport C."/>
            <person name="Dematte L."/>
            <person name="Mraz A."/>
            <person name="Battilana J."/>
            <person name="Stormo K."/>
            <person name="Costa F."/>
            <person name="Tao Q."/>
            <person name="Si-Ammour A."/>
            <person name="Harkins T."/>
            <person name="Lackey A."/>
            <person name="Perbost C."/>
            <person name="Taillon B."/>
            <person name="Stella A."/>
            <person name="Solovyev V."/>
            <person name="Fawcett J.A."/>
            <person name="Sterck L."/>
            <person name="Vandepoele K."/>
            <person name="Grando S.M."/>
            <person name="Toppo S."/>
            <person name="Moser C."/>
            <person name="Lanchbury J."/>
            <person name="Bogden R."/>
            <person name="Skolnick M."/>
            <person name="Sgaramella V."/>
            <person name="Bhatnagar S.K."/>
            <person name="Fontana P."/>
            <person name="Gutin A."/>
            <person name="Van de Peer Y."/>
            <person name="Salamini F."/>
            <person name="Viola R."/>
        </authorList>
    </citation>
    <scope>NUCLEOTIDE SEQUENCE</scope>
</reference>
<sequence length="209" mass="23225">MVPVWLALGARLAHPWCARGACLARPRCARGARLARPRCARGARLARPRCARGARLARPRCVRVLGLDCYWATHSFMALHSMIQQPLIHLRREAKRHQTTPAVAPNDACRGAPKQLSPIAKRCWQQCQTTPQPFSDRQTGASLGGVAGKQPHQCRRKRHGLTTLQVESNRRKQTPFPHRGSSLSLPTTTPFFVLPKPESLPFLMASISP</sequence>
<evidence type="ECO:0000313" key="3">
    <source>
        <dbReference type="EMBL" id="CAN76061.1"/>
    </source>
</evidence>
<accession>A5AUJ5</accession>
<gene>
    <name evidence="3" type="ORF">VITISV_040630</name>
</gene>
<evidence type="ECO:0000256" key="2">
    <source>
        <dbReference type="SAM" id="SignalP"/>
    </source>
</evidence>
<name>A5AUJ5_VITVI</name>